<evidence type="ECO:0000256" key="12">
    <source>
        <dbReference type="ARBA" id="ARBA00023136"/>
    </source>
</evidence>
<evidence type="ECO:0000256" key="15">
    <source>
        <dbReference type="ARBA" id="ARBA00023180"/>
    </source>
</evidence>
<keyword evidence="24" id="KW-1185">Reference proteome</keyword>
<dbReference type="Pfam" id="PF01453">
    <property type="entry name" value="B_lectin"/>
    <property type="match status" value="1"/>
</dbReference>
<dbReference type="InterPro" id="IPR001480">
    <property type="entry name" value="Bulb-type_lectin_dom"/>
</dbReference>
<evidence type="ECO:0000256" key="2">
    <source>
        <dbReference type="ARBA" id="ARBA00022527"/>
    </source>
</evidence>
<evidence type="ECO:0000256" key="8">
    <source>
        <dbReference type="ARBA" id="ARBA00022741"/>
    </source>
</evidence>
<keyword evidence="10 18" id="KW-0067">ATP-binding</keyword>
<evidence type="ECO:0000313" key="24">
    <source>
        <dbReference type="Proteomes" id="UP000007015"/>
    </source>
</evidence>
<dbReference type="GO" id="GO:0030246">
    <property type="term" value="F:carbohydrate binding"/>
    <property type="evidence" value="ECO:0007669"/>
    <property type="project" value="UniProtKB-KW"/>
</dbReference>
<evidence type="ECO:0000259" key="22">
    <source>
        <dbReference type="PROSITE" id="PS50927"/>
    </source>
</evidence>
<dbReference type="Proteomes" id="UP000007015">
    <property type="component" value="Chromosome 5"/>
</dbReference>
<evidence type="ECO:0000256" key="11">
    <source>
        <dbReference type="ARBA" id="ARBA00022989"/>
    </source>
</evidence>
<dbReference type="FunFam" id="3.30.200.20:FF:000059">
    <property type="entry name" value="S-receptor-like serine/threonine-protein kinase"/>
    <property type="match status" value="1"/>
</dbReference>
<name>A2Y237_ORYSI</name>
<dbReference type="SMART" id="SM00220">
    <property type="entry name" value="S_TKc"/>
    <property type="match status" value="1"/>
</dbReference>
<feature type="chain" id="PRO_5002648342" description="Receptor-like serine/threonine-protein kinase" evidence="20">
    <location>
        <begin position="34"/>
        <end position="805"/>
    </location>
</feature>
<evidence type="ECO:0000256" key="19">
    <source>
        <dbReference type="PROSITE-ProRule" id="PRU10141"/>
    </source>
</evidence>
<dbReference type="GO" id="GO:0005524">
    <property type="term" value="F:ATP binding"/>
    <property type="evidence" value="ECO:0007669"/>
    <property type="project" value="UniProtKB-UniRule"/>
</dbReference>
<dbReference type="EC" id="2.7.11.1" evidence="18"/>
<keyword evidence="4 18" id="KW-0808">Transferase</keyword>
<evidence type="ECO:0000256" key="17">
    <source>
        <dbReference type="ARBA" id="ARBA00048679"/>
    </source>
</evidence>
<dbReference type="Pfam" id="PF00954">
    <property type="entry name" value="S_locus_glycop"/>
    <property type="match status" value="1"/>
</dbReference>
<dbReference type="InterPro" id="IPR000719">
    <property type="entry name" value="Prot_kinase_dom"/>
</dbReference>
<keyword evidence="9 18" id="KW-0418">Kinase</keyword>
<comment type="similarity">
    <text evidence="18">Belongs to the protein kinase superfamily. Ser/Thr protein kinase family.</text>
</comment>
<keyword evidence="13" id="KW-1015">Disulfide bond</keyword>
<evidence type="ECO:0000256" key="5">
    <source>
        <dbReference type="ARBA" id="ARBA00022692"/>
    </source>
</evidence>
<dbReference type="AlphaFoldDB" id="A2Y237"/>
<evidence type="ECO:0000256" key="13">
    <source>
        <dbReference type="ARBA" id="ARBA00023157"/>
    </source>
</evidence>
<dbReference type="PROSITE" id="PS50011">
    <property type="entry name" value="PROTEIN_KINASE_DOM"/>
    <property type="match status" value="1"/>
</dbReference>
<dbReference type="Gene3D" id="3.30.200.20">
    <property type="entry name" value="Phosphorylase Kinase, domain 1"/>
    <property type="match status" value="1"/>
</dbReference>
<feature type="domain" description="Protein kinase" evidence="21">
    <location>
        <begin position="511"/>
        <end position="793"/>
    </location>
</feature>
<dbReference type="FunFam" id="1.10.510.10:FF:000384">
    <property type="entry name" value="G-type lectin S-receptor-like serine/threonine-protein kinase"/>
    <property type="match status" value="1"/>
</dbReference>
<evidence type="ECO:0000313" key="23">
    <source>
        <dbReference type="EMBL" id="EAY97147.1"/>
    </source>
</evidence>
<sequence length="805" mass="89815">MESILSSSRPVCFRLASFLSVVLLLHLLVAAAAQTNNQLKSGNTLTPHSYITSPSGDFAFGFLAIESELSYSSQFILALWFNLKVAESSQQKVVWFAAEESSGSAVTVQQQAVLSISANQLSLSNAGNGVVWKNQNPNQRFGSLVEITDNGNVKFLGDDGKTIWESFRYPTDTLLPGQTLVSGKWLLSKNTDKDFSAGRFSLHAQTDGNMVMYMMDVPDHTEYTNAYWQSDTKDKGNIELIFNTTGDTSLLYCMSSNISQEPLLKLNSTKSYDHQYVALDPDGTLRLYALQKNTTSSWDVADQFPRDGCSRRTTIGRQGMCGPNAYCVSNKGWLDCECLSGYVFVDPRHKYMGCMPNFVVHRCDGRNHSAEFKIVELKNTLNWTIVPPTYYKKYPSTTEAQCHDFCLNDCFCTAALFDGSTCTEMAQLIGGQKTYDNTGFGLTALIKVRAANPYVPVTLRSKLPYIIFTPLLTLATFSICIMLCCHFCKKPKRSLLGVRVFTYKELSKATNGFTELLGQGGFGMVFKGVVHSLQPPDVAVKELNHSGEFTEENFLNELQSIGPIHHRNLVRRIGYCKEGIHRMLVFEFMPGGSLANFIFNQPERPPWSWRAEVALGIAKGLEYLHYGCTFPIIHCDIKPDNILLDHKKNPKITDFGIAKLLGEQQVHRTITKIMGTKGYGAPEWFVEGGRVDNKVDVYSFGVVLLEMICCRRFPPDGHRIGAIVPLLPWVESLLESGRMDELVAEDENRELPSGLSITESVKRFARVAIWCVQVDQLVRPSMHEVVCMLEGTIDVAPPTSSFKDS</sequence>
<evidence type="ECO:0000256" key="10">
    <source>
        <dbReference type="ARBA" id="ARBA00022840"/>
    </source>
</evidence>
<evidence type="ECO:0000256" key="6">
    <source>
        <dbReference type="ARBA" id="ARBA00022729"/>
    </source>
</evidence>
<evidence type="ECO:0000256" key="9">
    <source>
        <dbReference type="ARBA" id="ARBA00022777"/>
    </source>
</evidence>
<evidence type="ECO:0000256" key="4">
    <source>
        <dbReference type="ARBA" id="ARBA00022679"/>
    </source>
</evidence>
<dbReference type="SUPFAM" id="SSF51110">
    <property type="entry name" value="alpha-D-mannose-specific plant lectins"/>
    <property type="match status" value="1"/>
</dbReference>
<dbReference type="PANTHER" id="PTHR47976:SF77">
    <property type="entry name" value="RECEPTOR-LIKE SERINE_THREONINE-PROTEIN KINASE"/>
    <property type="match status" value="1"/>
</dbReference>
<dbReference type="STRING" id="39946.A2Y237"/>
<keyword evidence="11" id="KW-1133">Transmembrane helix</keyword>
<evidence type="ECO:0000256" key="16">
    <source>
        <dbReference type="ARBA" id="ARBA00047899"/>
    </source>
</evidence>
<keyword evidence="14" id="KW-0675">Receptor</keyword>
<dbReference type="GO" id="GO:0004674">
    <property type="term" value="F:protein serine/threonine kinase activity"/>
    <property type="evidence" value="ECO:0007669"/>
    <property type="project" value="UniProtKB-KW"/>
</dbReference>
<dbReference type="Gramene" id="BGIOSGA019438-TA">
    <property type="protein sequence ID" value="BGIOSGA019438-PA"/>
    <property type="gene ID" value="BGIOSGA019438"/>
</dbReference>
<dbReference type="InterPro" id="IPR000858">
    <property type="entry name" value="S_locus_glycoprot_dom"/>
</dbReference>
<dbReference type="PROSITE" id="PS00107">
    <property type="entry name" value="PROTEIN_KINASE_ATP"/>
    <property type="match status" value="1"/>
</dbReference>
<feature type="domain" description="Bulb-type lectin" evidence="22">
    <location>
        <begin position="36"/>
        <end position="168"/>
    </location>
</feature>
<dbReference type="GO" id="GO:0051707">
    <property type="term" value="P:response to other organism"/>
    <property type="evidence" value="ECO:0007669"/>
    <property type="project" value="UniProtKB-ARBA"/>
</dbReference>
<dbReference type="SUPFAM" id="SSF56112">
    <property type="entry name" value="Protein kinase-like (PK-like)"/>
    <property type="match status" value="1"/>
</dbReference>
<dbReference type="InterPro" id="IPR017441">
    <property type="entry name" value="Protein_kinase_ATP_BS"/>
</dbReference>
<reference evidence="23 24" key="1">
    <citation type="journal article" date="2005" name="PLoS Biol.">
        <title>The genomes of Oryza sativa: a history of duplications.</title>
        <authorList>
            <person name="Yu J."/>
            <person name="Wang J."/>
            <person name="Lin W."/>
            <person name="Li S."/>
            <person name="Li H."/>
            <person name="Zhou J."/>
            <person name="Ni P."/>
            <person name="Dong W."/>
            <person name="Hu S."/>
            <person name="Zeng C."/>
            <person name="Zhang J."/>
            <person name="Zhang Y."/>
            <person name="Li R."/>
            <person name="Xu Z."/>
            <person name="Li S."/>
            <person name="Li X."/>
            <person name="Zheng H."/>
            <person name="Cong L."/>
            <person name="Lin L."/>
            <person name="Yin J."/>
            <person name="Geng J."/>
            <person name="Li G."/>
            <person name="Shi J."/>
            <person name="Liu J."/>
            <person name="Lv H."/>
            <person name="Li J."/>
            <person name="Wang J."/>
            <person name="Deng Y."/>
            <person name="Ran L."/>
            <person name="Shi X."/>
            <person name="Wang X."/>
            <person name="Wu Q."/>
            <person name="Li C."/>
            <person name="Ren X."/>
            <person name="Wang J."/>
            <person name="Wang X."/>
            <person name="Li D."/>
            <person name="Liu D."/>
            <person name="Zhang X."/>
            <person name="Ji Z."/>
            <person name="Zhao W."/>
            <person name="Sun Y."/>
            <person name="Zhang Z."/>
            <person name="Bao J."/>
            <person name="Han Y."/>
            <person name="Dong L."/>
            <person name="Ji J."/>
            <person name="Chen P."/>
            <person name="Wu S."/>
            <person name="Liu J."/>
            <person name="Xiao Y."/>
            <person name="Bu D."/>
            <person name="Tan J."/>
            <person name="Yang L."/>
            <person name="Ye C."/>
            <person name="Zhang J."/>
            <person name="Xu J."/>
            <person name="Zhou Y."/>
            <person name="Yu Y."/>
            <person name="Zhang B."/>
            <person name="Zhuang S."/>
            <person name="Wei H."/>
            <person name="Liu B."/>
            <person name="Lei M."/>
            <person name="Yu H."/>
            <person name="Li Y."/>
            <person name="Xu H."/>
            <person name="Wei S."/>
            <person name="He X."/>
            <person name="Fang L."/>
            <person name="Zhang Z."/>
            <person name="Zhang Y."/>
            <person name="Huang X."/>
            <person name="Su Z."/>
            <person name="Tong W."/>
            <person name="Li J."/>
            <person name="Tong Z."/>
            <person name="Li S."/>
            <person name="Ye J."/>
            <person name="Wang L."/>
            <person name="Fang L."/>
            <person name="Lei T."/>
            <person name="Chen C."/>
            <person name="Chen H."/>
            <person name="Xu Z."/>
            <person name="Li H."/>
            <person name="Huang H."/>
            <person name="Zhang F."/>
            <person name="Xu H."/>
            <person name="Li N."/>
            <person name="Zhao C."/>
            <person name="Li S."/>
            <person name="Dong L."/>
            <person name="Huang Y."/>
            <person name="Li L."/>
            <person name="Xi Y."/>
            <person name="Qi Q."/>
            <person name="Li W."/>
            <person name="Zhang B."/>
            <person name="Hu W."/>
            <person name="Zhang Y."/>
            <person name="Tian X."/>
            <person name="Jiao Y."/>
            <person name="Liang X."/>
            <person name="Jin J."/>
            <person name="Gao L."/>
            <person name="Zheng W."/>
            <person name="Hao B."/>
            <person name="Liu S."/>
            <person name="Wang W."/>
            <person name="Yuan L."/>
            <person name="Cao M."/>
            <person name="McDermott J."/>
            <person name="Samudrala R."/>
            <person name="Wang J."/>
            <person name="Wong G.K."/>
            <person name="Yang H."/>
        </authorList>
    </citation>
    <scope>NUCLEOTIDE SEQUENCE [LARGE SCALE GENOMIC DNA]</scope>
    <source>
        <strain evidence="24">cv. 93-11</strain>
    </source>
</reference>
<dbReference type="PIRSF" id="PIRSF000641">
    <property type="entry name" value="SRK"/>
    <property type="match status" value="1"/>
</dbReference>
<dbReference type="PROSITE" id="PS00108">
    <property type="entry name" value="PROTEIN_KINASE_ST"/>
    <property type="match status" value="1"/>
</dbReference>
<keyword evidence="8 18" id="KW-0547">Nucleotide-binding</keyword>
<dbReference type="Gene3D" id="1.10.510.10">
    <property type="entry name" value="Transferase(Phosphotransferase) domain 1"/>
    <property type="match status" value="1"/>
</dbReference>
<evidence type="ECO:0000256" key="3">
    <source>
        <dbReference type="ARBA" id="ARBA00022536"/>
    </source>
</evidence>
<proteinExistence type="inferred from homology"/>
<evidence type="ECO:0000256" key="1">
    <source>
        <dbReference type="ARBA" id="ARBA00004479"/>
    </source>
</evidence>
<feature type="binding site" evidence="19">
    <location>
        <position position="541"/>
    </location>
    <ligand>
        <name>ATP</name>
        <dbReference type="ChEBI" id="CHEBI:30616"/>
    </ligand>
</feature>
<accession>A2Y237</accession>
<organism evidence="23 24">
    <name type="scientific">Oryza sativa subsp. indica</name>
    <name type="common">Rice</name>
    <dbReference type="NCBI Taxonomy" id="39946"/>
    <lineage>
        <taxon>Eukaryota</taxon>
        <taxon>Viridiplantae</taxon>
        <taxon>Streptophyta</taxon>
        <taxon>Embryophyta</taxon>
        <taxon>Tracheophyta</taxon>
        <taxon>Spermatophyta</taxon>
        <taxon>Magnoliopsida</taxon>
        <taxon>Liliopsida</taxon>
        <taxon>Poales</taxon>
        <taxon>Poaceae</taxon>
        <taxon>BOP clade</taxon>
        <taxon>Oryzoideae</taxon>
        <taxon>Oryzeae</taxon>
        <taxon>Oryzinae</taxon>
        <taxon>Oryza</taxon>
        <taxon>Oryza sativa</taxon>
    </lineage>
</organism>
<evidence type="ECO:0000259" key="21">
    <source>
        <dbReference type="PROSITE" id="PS50011"/>
    </source>
</evidence>
<dbReference type="OMA" id="MCGPNAY"/>
<dbReference type="InterPro" id="IPR051343">
    <property type="entry name" value="G-type_lectin_kinases/EP1-like"/>
</dbReference>
<comment type="subcellular location">
    <subcellularLocation>
        <location evidence="1">Membrane</location>
        <topology evidence="1">Single-pass type I membrane protein</topology>
    </subcellularLocation>
</comment>
<keyword evidence="15" id="KW-0325">Glycoprotein</keyword>
<dbReference type="Gene3D" id="2.90.10.10">
    <property type="entry name" value="Bulb-type lectin domain"/>
    <property type="match status" value="1"/>
</dbReference>
<dbReference type="InterPro" id="IPR008271">
    <property type="entry name" value="Ser/Thr_kinase_AS"/>
</dbReference>
<dbReference type="Pfam" id="PF00069">
    <property type="entry name" value="Pkinase"/>
    <property type="match status" value="1"/>
</dbReference>
<dbReference type="GO" id="GO:0048544">
    <property type="term" value="P:recognition of pollen"/>
    <property type="evidence" value="ECO:0007669"/>
    <property type="project" value="InterPro"/>
</dbReference>
<evidence type="ECO:0000256" key="14">
    <source>
        <dbReference type="ARBA" id="ARBA00023170"/>
    </source>
</evidence>
<keyword evidence="7" id="KW-0430">Lectin</keyword>
<keyword evidence="3" id="KW-0245">EGF-like domain</keyword>
<dbReference type="PANTHER" id="PTHR47976">
    <property type="entry name" value="G-TYPE LECTIN S-RECEPTOR-LIKE SERINE/THREONINE-PROTEIN KINASE SD2-5"/>
    <property type="match status" value="1"/>
</dbReference>
<dbReference type="HOGENOM" id="CLU_000288_116_2_1"/>
<keyword evidence="2 18" id="KW-0723">Serine/threonine-protein kinase</keyword>
<dbReference type="InterPro" id="IPR024171">
    <property type="entry name" value="SRK-like_kinase"/>
</dbReference>
<keyword evidence="6 20" id="KW-0732">Signal</keyword>
<dbReference type="PROSITE" id="PS50927">
    <property type="entry name" value="BULB_LECTIN"/>
    <property type="match status" value="1"/>
</dbReference>
<dbReference type="InterPro" id="IPR036426">
    <property type="entry name" value="Bulb-type_lectin_dom_sf"/>
</dbReference>
<dbReference type="EMBL" id="CM000130">
    <property type="protein sequence ID" value="EAY97147.1"/>
    <property type="molecule type" value="Genomic_DNA"/>
</dbReference>
<dbReference type="GO" id="GO:0106310">
    <property type="term" value="F:protein serine kinase activity"/>
    <property type="evidence" value="ECO:0007669"/>
    <property type="project" value="RHEA"/>
</dbReference>
<keyword evidence="5" id="KW-0812">Transmembrane</keyword>
<evidence type="ECO:0000256" key="7">
    <source>
        <dbReference type="ARBA" id="ARBA00022734"/>
    </source>
</evidence>
<feature type="signal peptide" evidence="20">
    <location>
        <begin position="1"/>
        <end position="33"/>
    </location>
</feature>
<dbReference type="Gene3D" id="2.90.10.30">
    <property type="match status" value="1"/>
</dbReference>
<comment type="catalytic activity">
    <reaction evidence="16 18">
        <text>L-threonyl-[protein] + ATP = O-phospho-L-threonyl-[protein] + ADP + H(+)</text>
        <dbReference type="Rhea" id="RHEA:46608"/>
        <dbReference type="Rhea" id="RHEA-COMP:11060"/>
        <dbReference type="Rhea" id="RHEA-COMP:11605"/>
        <dbReference type="ChEBI" id="CHEBI:15378"/>
        <dbReference type="ChEBI" id="CHEBI:30013"/>
        <dbReference type="ChEBI" id="CHEBI:30616"/>
        <dbReference type="ChEBI" id="CHEBI:61977"/>
        <dbReference type="ChEBI" id="CHEBI:456216"/>
        <dbReference type="EC" id="2.7.11.1"/>
    </reaction>
</comment>
<comment type="catalytic activity">
    <reaction evidence="17 18">
        <text>L-seryl-[protein] + ATP = O-phospho-L-seryl-[protein] + ADP + H(+)</text>
        <dbReference type="Rhea" id="RHEA:17989"/>
        <dbReference type="Rhea" id="RHEA-COMP:9863"/>
        <dbReference type="Rhea" id="RHEA-COMP:11604"/>
        <dbReference type="ChEBI" id="CHEBI:15378"/>
        <dbReference type="ChEBI" id="CHEBI:29999"/>
        <dbReference type="ChEBI" id="CHEBI:30616"/>
        <dbReference type="ChEBI" id="CHEBI:83421"/>
        <dbReference type="ChEBI" id="CHEBI:456216"/>
        <dbReference type="EC" id="2.7.11.1"/>
    </reaction>
</comment>
<evidence type="ECO:0000256" key="20">
    <source>
        <dbReference type="SAM" id="SignalP"/>
    </source>
</evidence>
<dbReference type="GO" id="GO:0016020">
    <property type="term" value="C:membrane"/>
    <property type="evidence" value="ECO:0007669"/>
    <property type="project" value="UniProtKB-SubCell"/>
</dbReference>
<gene>
    <name evidence="23" type="ORF">OsI_19069</name>
</gene>
<evidence type="ECO:0000256" key="18">
    <source>
        <dbReference type="PIRNR" id="PIRNR000641"/>
    </source>
</evidence>
<dbReference type="InterPro" id="IPR011009">
    <property type="entry name" value="Kinase-like_dom_sf"/>
</dbReference>
<protein>
    <recommendedName>
        <fullName evidence="18">Receptor-like serine/threonine-protein kinase</fullName>
        <ecNumber evidence="18">2.7.11.1</ecNumber>
    </recommendedName>
</protein>
<keyword evidence="12" id="KW-0472">Membrane</keyword>
<dbReference type="SMART" id="SM00108">
    <property type="entry name" value="B_lectin"/>
    <property type="match status" value="1"/>
</dbReference>